<sequence>MCLNKKVIVGLIVAGVAVYLLAPDLLGAALPLLVLAACPLSMVVMMWAMSKDRADPSPSSGGVDDEVSALRSEVARLRAERDPGRAATAGDQR</sequence>
<dbReference type="RefSeq" id="WP_272737529.1">
    <property type="nucleotide sequence ID" value="NZ_CP116942.1"/>
</dbReference>
<evidence type="ECO:0000256" key="1">
    <source>
        <dbReference type="SAM" id="Phobius"/>
    </source>
</evidence>
<evidence type="ECO:0000313" key="2">
    <source>
        <dbReference type="EMBL" id="WCO68012.1"/>
    </source>
</evidence>
<feature type="transmembrane region" description="Helical" evidence="1">
    <location>
        <begin position="28"/>
        <end position="49"/>
    </location>
</feature>
<keyword evidence="1" id="KW-1133">Transmembrane helix</keyword>
<organism evidence="2 3">
    <name type="scientific">Iamia majanohamensis</name>
    <dbReference type="NCBI Taxonomy" id="467976"/>
    <lineage>
        <taxon>Bacteria</taxon>
        <taxon>Bacillati</taxon>
        <taxon>Actinomycetota</taxon>
        <taxon>Acidimicrobiia</taxon>
        <taxon>Acidimicrobiales</taxon>
        <taxon>Iamiaceae</taxon>
        <taxon>Iamia</taxon>
    </lineage>
</organism>
<protein>
    <submittedName>
        <fullName evidence="2">DUF2933 domain-containing protein</fullName>
    </submittedName>
</protein>
<evidence type="ECO:0000313" key="3">
    <source>
        <dbReference type="Proteomes" id="UP001216390"/>
    </source>
</evidence>
<keyword evidence="3" id="KW-1185">Reference proteome</keyword>
<dbReference type="EMBL" id="CP116942">
    <property type="protein sequence ID" value="WCO68012.1"/>
    <property type="molecule type" value="Genomic_DNA"/>
</dbReference>
<gene>
    <name evidence="2" type="ORF">PO878_04650</name>
</gene>
<keyword evidence="1" id="KW-0812">Transmembrane</keyword>
<reference evidence="2" key="1">
    <citation type="submission" date="2023-01" db="EMBL/GenBank/DDBJ databases">
        <title>The diversity of Class Acidimicrobiia in South China Sea sediment environments and the proposal of Iamia marina sp. nov., a novel species of the genus Iamia.</title>
        <authorList>
            <person name="He Y."/>
            <person name="Tian X."/>
        </authorList>
    </citation>
    <scope>NUCLEOTIDE SEQUENCE</scope>
    <source>
        <strain evidence="2">DSM 19957</strain>
    </source>
</reference>
<dbReference type="Pfam" id="PF11666">
    <property type="entry name" value="DUF2933"/>
    <property type="match status" value="1"/>
</dbReference>
<dbReference type="InterPro" id="IPR021682">
    <property type="entry name" value="DUF2933"/>
</dbReference>
<dbReference type="Proteomes" id="UP001216390">
    <property type="component" value="Chromosome"/>
</dbReference>
<feature type="transmembrane region" description="Helical" evidence="1">
    <location>
        <begin position="7"/>
        <end position="22"/>
    </location>
</feature>
<dbReference type="KEGG" id="ima:PO878_04650"/>
<proteinExistence type="predicted"/>
<name>A0AAE9YGC6_9ACTN</name>
<accession>A0AAE9YGC6</accession>
<keyword evidence="1" id="KW-0472">Membrane</keyword>
<dbReference type="AlphaFoldDB" id="A0AAE9YGC6"/>